<dbReference type="EMBL" id="CP001940">
    <property type="protein sequence ID" value="ADH84896.1"/>
    <property type="molecule type" value="Genomic_DNA"/>
</dbReference>
<dbReference type="InterPro" id="IPR052340">
    <property type="entry name" value="RNase_Y/CdgJ"/>
</dbReference>
<dbReference type="InParanoid" id="D6Z614"/>
<dbReference type="PANTHER" id="PTHR33525">
    <property type="match status" value="1"/>
</dbReference>
<gene>
    <name evidence="3" type="ordered locus">DaAHT2_0185</name>
</gene>
<name>D6Z614_DESAT</name>
<organism evidence="3 4">
    <name type="scientific">Desulfurivibrio alkaliphilus (strain DSM 19089 / UNIQEM U267 / AHT2)</name>
    <dbReference type="NCBI Taxonomy" id="589865"/>
    <lineage>
        <taxon>Bacteria</taxon>
        <taxon>Pseudomonadati</taxon>
        <taxon>Thermodesulfobacteriota</taxon>
        <taxon>Desulfobulbia</taxon>
        <taxon>Desulfobulbales</taxon>
        <taxon>Desulfobulbaceae</taxon>
        <taxon>Desulfurivibrio</taxon>
    </lineage>
</organism>
<evidence type="ECO:0000313" key="3">
    <source>
        <dbReference type="EMBL" id="ADH84896.1"/>
    </source>
</evidence>
<dbReference type="PROSITE" id="PS51833">
    <property type="entry name" value="HDOD"/>
    <property type="match status" value="1"/>
</dbReference>
<sequence length="530" mass="59265">MNSMVDQDSDSSPEESRLLEIFARMKIKGLPAMSSHVRELISLTQSSQSAGYELAQVILKDYSLTNKVLQVVNSAYYSLGRHVNSISRAVTILGFDAVRELAMAIALFEDFVKSGREKELVSRVLTSSFLSAMQAREMAAEKDYGVAPEEAFICALLHNLGKIIICIYLPEQYQQIEELQARGLSEQEAARKVLSGLTFHRVGMEVAAHWNLSANVIAAMAPNPEEPKNRRDQTGYLRNLAAFTNRLTEQVCQGQDVGRLVRRFEQALQVNTEEVLDRLNRSVDNSEEVSPAIRFGLSKLKIRNNLQRVEAELRHPGKAPKIVPPEKEPPANSWAESPELPEPAVENQVIEIADPAADPEAPKSVTDFIQEITETLMGEFNINDFYINLLEGLYRGVGFDRVLLAIMMVRGKQHLLCGRFGFGDLDREGITGFRYDLASPGAIQQAVKNCRDLAVPPGVPGAFPEIMQPLVAGRTVYLLPVCLENKPIGLIYLDRREGRPRLDAATLQTTRMFRDFAVMAIRKLRQSKRR</sequence>
<dbReference type="HOGENOM" id="CLU_018569_1_0_7"/>
<dbReference type="Gene3D" id="1.10.3210.10">
    <property type="entry name" value="Hypothetical protein af1432"/>
    <property type="match status" value="1"/>
</dbReference>
<dbReference type="SUPFAM" id="SSF55781">
    <property type="entry name" value="GAF domain-like"/>
    <property type="match status" value="1"/>
</dbReference>
<dbReference type="AlphaFoldDB" id="D6Z614"/>
<dbReference type="Proteomes" id="UP000001508">
    <property type="component" value="Chromosome"/>
</dbReference>
<protein>
    <submittedName>
        <fullName evidence="3">Putative signal transduction protein</fullName>
    </submittedName>
</protein>
<accession>D6Z614</accession>
<dbReference type="STRING" id="589865.DaAHT2_0185"/>
<dbReference type="InterPro" id="IPR029016">
    <property type="entry name" value="GAF-like_dom_sf"/>
</dbReference>
<dbReference type="KEGG" id="dak:DaAHT2_0185"/>
<feature type="region of interest" description="Disordered" evidence="1">
    <location>
        <begin position="314"/>
        <end position="338"/>
    </location>
</feature>
<dbReference type="PANTHER" id="PTHR33525:SF3">
    <property type="entry name" value="RIBONUCLEASE Y"/>
    <property type="match status" value="1"/>
</dbReference>
<dbReference type="InterPro" id="IPR013976">
    <property type="entry name" value="HDOD"/>
</dbReference>
<feature type="domain" description="HDOD" evidence="2">
    <location>
        <begin position="30"/>
        <end position="226"/>
    </location>
</feature>
<reference evidence="4" key="1">
    <citation type="submission" date="2010-02" db="EMBL/GenBank/DDBJ databases">
        <title>Complete sequence of Desulfurivibrio alkaliphilus AHT2.</title>
        <authorList>
            <consortium name="US DOE Joint Genome Institute"/>
            <person name="Pitluck S."/>
            <person name="Chertkov O."/>
            <person name="Detter J.C."/>
            <person name="Han C."/>
            <person name="Tapia R."/>
            <person name="Larimer F."/>
            <person name="Land M."/>
            <person name="Hauser L."/>
            <person name="Kyrpides N."/>
            <person name="Mikhailova N."/>
            <person name="Sorokin D.Y."/>
            <person name="Muyzer G."/>
            <person name="Woyke T."/>
        </authorList>
    </citation>
    <scope>NUCLEOTIDE SEQUENCE [LARGE SCALE GENOMIC DNA]</scope>
    <source>
        <strain evidence="4">DSM 19089 / UNIQEM U267 / AHT2</strain>
    </source>
</reference>
<dbReference type="Gene3D" id="3.30.450.40">
    <property type="match status" value="1"/>
</dbReference>
<keyword evidence="4" id="KW-1185">Reference proteome</keyword>
<dbReference type="eggNOG" id="COG1639">
    <property type="taxonomic scope" value="Bacteria"/>
</dbReference>
<evidence type="ECO:0000313" key="4">
    <source>
        <dbReference type="Proteomes" id="UP000001508"/>
    </source>
</evidence>
<proteinExistence type="predicted"/>
<dbReference type="Pfam" id="PF08668">
    <property type="entry name" value="HDOD"/>
    <property type="match status" value="1"/>
</dbReference>
<evidence type="ECO:0000256" key="1">
    <source>
        <dbReference type="SAM" id="MobiDB-lite"/>
    </source>
</evidence>
<evidence type="ECO:0000259" key="2">
    <source>
        <dbReference type="PROSITE" id="PS51833"/>
    </source>
</evidence>
<dbReference type="RefSeq" id="WP_013162427.1">
    <property type="nucleotide sequence ID" value="NC_014216.1"/>
</dbReference>
<dbReference type="SUPFAM" id="SSF109604">
    <property type="entry name" value="HD-domain/PDEase-like"/>
    <property type="match status" value="1"/>
</dbReference>